<keyword evidence="4" id="KW-1185">Reference proteome</keyword>
<feature type="transmembrane region" description="Helical" evidence="1">
    <location>
        <begin position="212"/>
        <end position="232"/>
    </location>
</feature>
<proteinExistence type="predicted"/>
<name>A0ABR1HIQ3_9HYPO</name>
<evidence type="ECO:0000313" key="4">
    <source>
        <dbReference type="Proteomes" id="UP001498476"/>
    </source>
</evidence>
<sequence length="362" mass="39615">MRPSLLVLTLAALFLGLAHAVPTHQFDEFFPGWNDYLQGIIHDDCQGDFDFYQSGRIHANASASSRVTPLINCILNQFPEFRKAELAASAVILGLLPMILQSLGSTTAETALLGRRRPLLALLLAAGSPAVNVARGSEIAETLAKFVEVADTPGAIPGVQLAVLSTHVRPFISVLEYLLVGGAVANVVHLTYRLGVNAIVGFAPETIFLLPLWAFLAMMIHVGGLIVLGVRVKAQGANVGKHRAEQQQDQKVSGFPSWVLDEFIPCAFQPPKFLQYRRETIWFPVLSWFLNLGVLAHIVLGTLVLSSLLFFSVKDAVVIVARFAASAIVCRTVVRIELAGMTERMRYRSLNERCDEEVELTM</sequence>
<evidence type="ECO:0000256" key="2">
    <source>
        <dbReference type="SAM" id="SignalP"/>
    </source>
</evidence>
<comment type="caution">
    <text evidence="3">The sequence shown here is derived from an EMBL/GenBank/DDBJ whole genome shotgun (WGS) entry which is preliminary data.</text>
</comment>
<keyword evidence="2" id="KW-0732">Signal</keyword>
<accession>A0ABR1HIQ3</accession>
<feature type="transmembrane region" description="Helical" evidence="1">
    <location>
        <begin position="174"/>
        <end position="192"/>
    </location>
</feature>
<feature type="signal peptide" evidence="2">
    <location>
        <begin position="1"/>
        <end position="20"/>
    </location>
</feature>
<protein>
    <submittedName>
        <fullName evidence="3">Uncharacterized protein</fullName>
    </submittedName>
</protein>
<evidence type="ECO:0000256" key="1">
    <source>
        <dbReference type="SAM" id="Phobius"/>
    </source>
</evidence>
<feature type="transmembrane region" description="Helical" evidence="1">
    <location>
        <begin position="86"/>
        <end position="108"/>
    </location>
</feature>
<organism evidence="3 4">
    <name type="scientific">Neonectria punicea</name>
    <dbReference type="NCBI Taxonomy" id="979145"/>
    <lineage>
        <taxon>Eukaryota</taxon>
        <taxon>Fungi</taxon>
        <taxon>Dikarya</taxon>
        <taxon>Ascomycota</taxon>
        <taxon>Pezizomycotina</taxon>
        <taxon>Sordariomycetes</taxon>
        <taxon>Hypocreomycetidae</taxon>
        <taxon>Hypocreales</taxon>
        <taxon>Nectriaceae</taxon>
        <taxon>Neonectria</taxon>
    </lineage>
</organism>
<dbReference type="EMBL" id="JAZAVJ010000025">
    <property type="protein sequence ID" value="KAK7421073.1"/>
    <property type="molecule type" value="Genomic_DNA"/>
</dbReference>
<gene>
    <name evidence="3" type="ORF">QQX98_002431</name>
</gene>
<evidence type="ECO:0000313" key="3">
    <source>
        <dbReference type="EMBL" id="KAK7421073.1"/>
    </source>
</evidence>
<feature type="transmembrane region" description="Helical" evidence="1">
    <location>
        <begin position="281"/>
        <end position="310"/>
    </location>
</feature>
<keyword evidence="1" id="KW-0812">Transmembrane</keyword>
<feature type="transmembrane region" description="Helical" evidence="1">
    <location>
        <begin position="316"/>
        <end position="338"/>
    </location>
</feature>
<keyword evidence="1" id="KW-0472">Membrane</keyword>
<feature type="chain" id="PRO_5046262229" evidence="2">
    <location>
        <begin position="21"/>
        <end position="362"/>
    </location>
</feature>
<reference evidence="3 4" key="1">
    <citation type="journal article" date="2025" name="Microbiol. Resour. Announc.">
        <title>Draft genome sequences for Neonectria magnoliae and Neonectria punicea, canker pathogens of Liriodendron tulipifera and Acer saccharum in West Virginia.</title>
        <authorList>
            <person name="Petronek H.M."/>
            <person name="Kasson M.T."/>
            <person name="Metheny A.M."/>
            <person name="Stauder C.M."/>
            <person name="Lovett B."/>
            <person name="Lynch S.C."/>
            <person name="Garnas J.R."/>
            <person name="Kasson L.R."/>
            <person name="Stajich J.E."/>
        </authorList>
    </citation>
    <scope>NUCLEOTIDE SEQUENCE [LARGE SCALE GENOMIC DNA]</scope>
    <source>
        <strain evidence="3 4">NRRL 64653</strain>
    </source>
</reference>
<dbReference type="Proteomes" id="UP001498476">
    <property type="component" value="Unassembled WGS sequence"/>
</dbReference>
<keyword evidence="1" id="KW-1133">Transmembrane helix</keyword>